<evidence type="ECO:0000313" key="1">
    <source>
        <dbReference type="EMBL" id="TXE19913.1"/>
    </source>
</evidence>
<proteinExistence type="predicted"/>
<keyword evidence="2" id="KW-1185">Reference proteome</keyword>
<sequence length="71" mass="8529">MPTQRLIKAHGFEKVWAVFESKRDRIGLINQDKIKQLYKKYSYLEYKEVGTRRSSNFYISIQHTDNDVAFQ</sequence>
<protein>
    <submittedName>
        <fullName evidence="1">Uncharacterized protein</fullName>
    </submittedName>
</protein>
<dbReference type="EMBL" id="VOSB01000002">
    <property type="protein sequence ID" value="TXE19913.1"/>
    <property type="molecule type" value="Genomic_DNA"/>
</dbReference>
<reference evidence="1 2" key="1">
    <citation type="submission" date="2019-08" db="EMBL/GenBank/DDBJ databases">
        <title>Genome of Psychroserpens burtonensis ACAM 167.</title>
        <authorList>
            <person name="Bowman J.P."/>
        </authorList>
    </citation>
    <scope>NUCLEOTIDE SEQUENCE [LARGE SCALE GENOMIC DNA]</scope>
    <source>
        <strain evidence="1 2">ACAM 167</strain>
    </source>
</reference>
<comment type="caution">
    <text evidence="1">The sequence shown here is derived from an EMBL/GenBank/DDBJ whole genome shotgun (WGS) entry which is preliminary data.</text>
</comment>
<dbReference type="Proteomes" id="UP000321938">
    <property type="component" value="Unassembled WGS sequence"/>
</dbReference>
<dbReference type="RefSeq" id="WP_028872575.1">
    <property type="nucleotide sequence ID" value="NZ_VOSB01000002.1"/>
</dbReference>
<dbReference type="OrthoDB" id="1164858at2"/>
<gene>
    <name evidence="1" type="ORF">ES692_01245</name>
</gene>
<accession>A0A5C7BCB8</accession>
<evidence type="ECO:0000313" key="2">
    <source>
        <dbReference type="Proteomes" id="UP000321938"/>
    </source>
</evidence>
<organism evidence="1 2">
    <name type="scientific">Psychroserpens burtonensis</name>
    <dbReference type="NCBI Taxonomy" id="49278"/>
    <lineage>
        <taxon>Bacteria</taxon>
        <taxon>Pseudomonadati</taxon>
        <taxon>Bacteroidota</taxon>
        <taxon>Flavobacteriia</taxon>
        <taxon>Flavobacteriales</taxon>
        <taxon>Flavobacteriaceae</taxon>
        <taxon>Psychroserpens</taxon>
    </lineage>
</organism>
<name>A0A5C7BCB8_9FLAO</name>
<dbReference type="AlphaFoldDB" id="A0A5C7BCB8"/>